<feature type="domain" description="LysM" evidence="3">
    <location>
        <begin position="147"/>
        <end position="197"/>
    </location>
</feature>
<feature type="compositionally biased region" description="Polar residues" evidence="1">
    <location>
        <begin position="15"/>
        <end position="32"/>
    </location>
</feature>
<dbReference type="SMART" id="SM00257">
    <property type="entry name" value="LysM"/>
    <property type="match status" value="1"/>
</dbReference>
<evidence type="ECO:0000256" key="2">
    <source>
        <dbReference type="SAM" id="Phobius"/>
    </source>
</evidence>
<sequence length="200" mass="22094">MLKYTTYKSIHKTNSTTDEAASSAARPSTHTANDAAKPAAAHVQATSKQAISKEPAVTEWVYVKGDTEHQKPLKKHAGRSFRRKTLDLIQMTARKAVDKKSKRSSKKRKSGWNSTSRLMVSILFAGVLLYGGFQHFVIADEASAMRQHVIVNEGDSLWAIASQYKAPGADIRDYIAEIRDENNLNTSDIQSGDVLVIPHN</sequence>
<accession>A0ABW4RDE1</accession>
<dbReference type="RefSeq" id="WP_347326853.1">
    <property type="nucleotide sequence ID" value="NZ_JBCGUH010000016.1"/>
</dbReference>
<dbReference type="Proteomes" id="UP001597233">
    <property type="component" value="Unassembled WGS sequence"/>
</dbReference>
<organism evidence="4 5">
    <name type="scientific">Paenibacillus wenxiniae</name>
    <dbReference type="NCBI Taxonomy" id="1636843"/>
    <lineage>
        <taxon>Bacteria</taxon>
        <taxon>Bacillati</taxon>
        <taxon>Bacillota</taxon>
        <taxon>Bacilli</taxon>
        <taxon>Bacillales</taxon>
        <taxon>Paenibacillaceae</taxon>
        <taxon>Paenibacillus</taxon>
    </lineage>
</organism>
<keyword evidence="2" id="KW-0472">Membrane</keyword>
<reference evidence="5" key="1">
    <citation type="journal article" date="2019" name="Int. J. Syst. Evol. Microbiol.">
        <title>The Global Catalogue of Microorganisms (GCM) 10K type strain sequencing project: providing services to taxonomists for standard genome sequencing and annotation.</title>
        <authorList>
            <consortium name="The Broad Institute Genomics Platform"/>
            <consortium name="The Broad Institute Genome Sequencing Center for Infectious Disease"/>
            <person name="Wu L."/>
            <person name="Ma J."/>
        </authorList>
    </citation>
    <scope>NUCLEOTIDE SEQUENCE [LARGE SCALE GENOMIC DNA]</scope>
    <source>
        <strain evidence="5">CCUG 54950</strain>
    </source>
</reference>
<keyword evidence="5" id="KW-1185">Reference proteome</keyword>
<feature type="transmembrane region" description="Helical" evidence="2">
    <location>
        <begin position="118"/>
        <end position="138"/>
    </location>
</feature>
<name>A0ABW4RDE1_9BACL</name>
<dbReference type="Gene3D" id="3.10.350.10">
    <property type="entry name" value="LysM domain"/>
    <property type="match status" value="1"/>
</dbReference>
<feature type="region of interest" description="Disordered" evidence="1">
    <location>
        <begin position="15"/>
        <end position="50"/>
    </location>
</feature>
<evidence type="ECO:0000313" key="4">
    <source>
        <dbReference type="EMBL" id="MFD1884272.1"/>
    </source>
</evidence>
<dbReference type="EMBL" id="JBHUEH010000007">
    <property type="protein sequence ID" value="MFD1884272.1"/>
    <property type="molecule type" value="Genomic_DNA"/>
</dbReference>
<dbReference type="InterPro" id="IPR018392">
    <property type="entry name" value="LysM"/>
</dbReference>
<evidence type="ECO:0000259" key="3">
    <source>
        <dbReference type="PROSITE" id="PS51782"/>
    </source>
</evidence>
<evidence type="ECO:0000256" key="1">
    <source>
        <dbReference type="SAM" id="MobiDB-lite"/>
    </source>
</evidence>
<protein>
    <submittedName>
        <fullName evidence="4">LysM peptidoglycan-binding domain-containing protein</fullName>
    </submittedName>
</protein>
<proteinExistence type="predicted"/>
<comment type="caution">
    <text evidence="4">The sequence shown here is derived from an EMBL/GenBank/DDBJ whole genome shotgun (WGS) entry which is preliminary data.</text>
</comment>
<evidence type="ECO:0000313" key="5">
    <source>
        <dbReference type="Proteomes" id="UP001597233"/>
    </source>
</evidence>
<dbReference type="PROSITE" id="PS51782">
    <property type="entry name" value="LYSM"/>
    <property type="match status" value="1"/>
</dbReference>
<keyword evidence="2" id="KW-1133">Transmembrane helix</keyword>
<dbReference type="SUPFAM" id="SSF54106">
    <property type="entry name" value="LysM domain"/>
    <property type="match status" value="1"/>
</dbReference>
<dbReference type="Pfam" id="PF01476">
    <property type="entry name" value="LysM"/>
    <property type="match status" value="1"/>
</dbReference>
<keyword evidence="2" id="KW-0812">Transmembrane</keyword>
<gene>
    <name evidence="4" type="ORF">ACFSC9_01935</name>
</gene>
<dbReference type="InterPro" id="IPR036779">
    <property type="entry name" value="LysM_dom_sf"/>
</dbReference>
<dbReference type="CDD" id="cd00118">
    <property type="entry name" value="LysM"/>
    <property type="match status" value="1"/>
</dbReference>